<feature type="binding site" evidence="12">
    <location>
        <position position="35"/>
    </location>
    <ligand>
        <name>[4Fe-4S] cluster</name>
        <dbReference type="ChEBI" id="CHEBI:49883"/>
        <label>1</label>
        <note>4Fe-4S-S-AdoMet</note>
    </ligand>
</feature>
<dbReference type="GO" id="GO:0061799">
    <property type="term" value="F:cyclic pyranopterin monophosphate synthase activity"/>
    <property type="evidence" value="ECO:0007669"/>
    <property type="project" value="TreeGrafter"/>
</dbReference>
<feature type="binding site" evidence="12">
    <location>
        <position position="82"/>
    </location>
    <ligand>
        <name>GTP</name>
        <dbReference type="ChEBI" id="CHEBI:37565"/>
    </ligand>
</feature>
<evidence type="ECO:0000256" key="3">
    <source>
        <dbReference type="ARBA" id="ARBA00022691"/>
    </source>
</evidence>
<dbReference type="SUPFAM" id="SSF102114">
    <property type="entry name" value="Radical SAM enzymes"/>
    <property type="match status" value="1"/>
</dbReference>
<dbReference type="SFLD" id="SFLDG01386">
    <property type="entry name" value="main_SPASM_domain-containing"/>
    <property type="match status" value="1"/>
</dbReference>
<comment type="cofactor">
    <cofactor evidence="12">
        <name>[4Fe-4S] cluster</name>
        <dbReference type="ChEBI" id="CHEBI:49883"/>
    </cofactor>
    <text evidence="12">Binds 2 [4Fe-4S] clusters. Binds 1 [4Fe-4S] cluster coordinated with 3 cysteines and an exchangeable S-adenosyl-L-methionine and 1 [4Fe-4S] cluster coordinated with 3 cysteines and the GTP-derived substrate.</text>
</comment>
<evidence type="ECO:0000256" key="6">
    <source>
        <dbReference type="ARBA" id="ARBA00023004"/>
    </source>
</evidence>
<evidence type="ECO:0000256" key="12">
    <source>
        <dbReference type="HAMAP-Rule" id="MF_01225"/>
    </source>
</evidence>
<dbReference type="GO" id="GO:0005525">
    <property type="term" value="F:GTP binding"/>
    <property type="evidence" value="ECO:0007669"/>
    <property type="project" value="UniProtKB-UniRule"/>
</dbReference>
<dbReference type="SFLD" id="SFLDG01383">
    <property type="entry name" value="cyclic_pyranopterin_phosphate"/>
    <property type="match status" value="1"/>
</dbReference>
<dbReference type="GO" id="GO:0006777">
    <property type="term" value="P:Mo-molybdopterin cofactor biosynthetic process"/>
    <property type="evidence" value="ECO:0007669"/>
    <property type="project" value="UniProtKB-UniRule"/>
</dbReference>
<evidence type="ECO:0000256" key="5">
    <source>
        <dbReference type="ARBA" id="ARBA00022741"/>
    </source>
</evidence>
<comment type="pathway">
    <text evidence="12">Cofactor biosynthesis; molybdopterin biosynthesis.</text>
</comment>
<dbReference type="RefSeq" id="WP_116277638.1">
    <property type="nucleotide sequence ID" value="NZ_NFZX01000007.1"/>
</dbReference>
<feature type="binding site" evidence="12">
    <location>
        <position position="289"/>
    </location>
    <ligand>
        <name>[4Fe-4S] cluster</name>
        <dbReference type="ChEBI" id="CHEBI:49883"/>
        <label>2</label>
        <note>4Fe-4S-substrate</note>
    </ligand>
</feature>
<feature type="binding site" evidence="12">
    <location>
        <position position="86"/>
    </location>
    <ligand>
        <name>S-adenosyl-L-methionine</name>
        <dbReference type="ChEBI" id="CHEBI:59789"/>
    </ligand>
</feature>
<comment type="catalytic activity">
    <reaction evidence="11 12">
        <text>GTP + AH2 + S-adenosyl-L-methionine = (8S)-3',8-cyclo-7,8-dihydroguanosine 5'-triphosphate + 5'-deoxyadenosine + L-methionine + A + H(+)</text>
        <dbReference type="Rhea" id="RHEA:49576"/>
        <dbReference type="ChEBI" id="CHEBI:13193"/>
        <dbReference type="ChEBI" id="CHEBI:15378"/>
        <dbReference type="ChEBI" id="CHEBI:17319"/>
        <dbReference type="ChEBI" id="CHEBI:17499"/>
        <dbReference type="ChEBI" id="CHEBI:37565"/>
        <dbReference type="ChEBI" id="CHEBI:57844"/>
        <dbReference type="ChEBI" id="CHEBI:59789"/>
        <dbReference type="ChEBI" id="CHEBI:131766"/>
        <dbReference type="EC" id="4.1.99.22"/>
    </reaction>
</comment>
<dbReference type="InterPro" id="IPR007197">
    <property type="entry name" value="rSAM"/>
</dbReference>
<dbReference type="NCBIfam" id="TIGR02666">
    <property type="entry name" value="moaA"/>
    <property type="match status" value="1"/>
</dbReference>
<keyword evidence="5 12" id="KW-0547">Nucleotide-binding</keyword>
<evidence type="ECO:0000256" key="8">
    <source>
        <dbReference type="ARBA" id="ARBA00023134"/>
    </source>
</evidence>
<dbReference type="SMART" id="SM00729">
    <property type="entry name" value="Elp3"/>
    <property type="match status" value="1"/>
</dbReference>
<feature type="binding site" evidence="12">
    <location>
        <position position="28"/>
    </location>
    <ligand>
        <name>GTP</name>
        <dbReference type="ChEBI" id="CHEBI:37565"/>
    </ligand>
</feature>
<dbReference type="EC" id="4.1.99.22" evidence="1 12"/>
<dbReference type="GO" id="GO:0051539">
    <property type="term" value="F:4 iron, 4 sulfur cluster binding"/>
    <property type="evidence" value="ECO:0007669"/>
    <property type="project" value="UniProtKB-UniRule"/>
</dbReference>
<dbReference type="Proteomes" id="UP000256488">
    <property type="component" value="Unassembled WGS sequence"/>
</dbReference>
<dbReference type="InterPro" id="IPR013785">
    <property type="entry name" value="Aldolase_TIM"/>
</dbReference>
<keyword evidence="2 12" id="KW-0004">4Fe-4S</keyword>
<feature type="binding site" evidence="12">
    <location>
        <position position="39"/>
    </location>
    <ligand>
        <name>[4Fe-4S] cluster</name>
        <dbReference type="ChEBI" id="CHEBI:49883"/>
        <label>1</label>
        <note>4Fe-4S-S-AdoMet</note>
    </ligand>
</feature>
<evidence type="ECO:0000256" key="11">
    <source>
        <dbReference type="ARBA" id="ARBA00048697"/>
    </source>
</evidence>
<keyword evidence="6 12" id="KW-0408">Iron</keyword>
<dbReference type="CDD" id="cd01335">
    <property type="entry name" value="Radical_SAM"/>
    <property type="match status" value="1"/>
</dbReference>
<feature type="binding site" evidence="12">
    <location>
        <position position="42"/>
    </location>
    <ligand>
        <name>[4Fe-4S] cluster</name>
        <dbReference type="ChEBI" id="CHEBI:49883"/>
        <label>1</label>
        <note>4Fe-4S-S-AdoMet</note>
    </ligand>
</feature>
<dbReference type="GO" id="GO:1904047">
    <property type="term" value="F:S-adenosyl-L-methionine binding"/>
    <property type="evidence" value="ECO:0007669"/>
    <property type="project" value="UniProtKB-UniRule"/>
</dbReference>
<comment type="caution">
    <text evidence="14">The sequence shown here is derived from an EMBL/GenBank/DDBJ whole genome shotgun (WGS) entry which is preliminary data.</text>
</comment>
<gene>
    <name evidence="12" type="primary">moaA</name>
    <name evidence="14" type="ORF">CAI16_05755</name>
</gene>
<evidence type="ECO:0000256" key="2">
    <source>
        <dbReference type="ARBA" id="ARBA00022485"/>
    </source>
</evidence>
<feature type="binding site" evidence="12">
    <location>
        <position position="275"/>
    </location>
    <ligand>
        <name>[4Fe-4S] cluster</name>
        <dbReference type="ChEBI" id="CHEBI:49883"/>
        <label>2</label>
        <note>4Fe-4S-substrate</note>
    </ligand>
</feature>
<evidence type="ECO:0000256" key="10">
    <source>
        <dbReference type="ARBA" id="ARBA00023239"/>
    </source>
</evidence>
<feature type="binding site" evidence="12">
    <location>
        <position position="174"/>
    </location>
    <ligand>
        <name>GTP</name>
        <dbReference type="ChEBI" id="CHEBI:37565"/>
    </ligand>
</feature>
<feature type="binding site" evidence="12">
    <location>
        <begin position="277"/>
        <end position="279"/>
    </location>
    <ligand>
        <name>GTP</name>
        <dbReference type="ChEBI" id="CHEBI:37565"/>
    </ligand>
</feature>
<dbReference type="UniPathway" id="UPA00344"/>
<feature type="binding site" evidence="12">
    <location>
        <position position="272"/>
    </location>
    <ligand>
        <name>[4Fe-4S] cluster</name>
        <dbReference type="ChEBI" id="CHEBI:49883"/>
        <label>2</label>
        <note>4Fe-4S-substrate</note>
    </ligand>
</feature>
<dbReference type="NCBIfam" id="NF001199">
    <property type="entry name" value="PRK00164.2-1"/>
    <property type="match status" value="1"/>
</dbReference>
<evidence type="ECO:0000256" key="9">
    <source>
        <dbReference type="ARBA" id="ARBA00023150"/>
    </source>
</evidence>
<keyword evidence="7 12" id="KW-0411">Iron-sulfur</keyword>
<dbReference type="InterPro" id="IPR040064">
    <property type="entry name" value="MoaA-like"/>
</dbReference>
<keyword evidence="4 12" id="KW-0479">Metal-binding</keyword>
<protein>
    <recommendedName>
        <fullName evidence="1 12">GTP 3',8-cyclase</fullName>
        <ecNumber evidence="1 12">4.1.99.22</ecNumber>
    </recommendedName>
    <alternativeName>
        <fullName evidence="12">Molybdenum cofactor biosynthesis protein A</fullName>
    </alternativeName>
</protein>
<evidence type="ECO:0000313" key="14">
    <source>
        <dbReference type="EMBL" id="RFA36291.1"/>
    </source>
</evidence>
<feature type="binding site" evidence="12">
    <location>
        <position position="208"/>
    </location>
    <ligand>
        <name>S-adenosyl-L-methionine</name>
        <dbReference type="ChEBI" id="CHEBI:59789"/>
    </ligand>
</feature>
<dbReference type="PANTHER" id="PTHR22960">
    <property type="entry name" value="MOLYBDOPTERIN COFACTOR SYNTHESIS PROTEIN A"/>
    <property type="match status" value="1"/>
</dbReference>
<evidence type="ECO:0000256" key="1">
    <source>
        <dbReference type="ARBA" id="ARBA00012167"/>
    </source>
</evidence>
<keyword evidence="9 12" id="KW-0501">Molybdenum cofactor biosynthesis</keyword>
<evidence type="ECO:0000313" key="15">
    <source>
        <dbReference type="Proteomes" id="UP000256488"/>
    </source>
</evidence>
<organism evidence="14 15">
    <name type="scientific">Virgibacillus dokdonensis</name>
    <dbReference type="NCBI Taxonomy" id="302167"/>
    <lineage>
        <taxon>Bacteria</taxon>
        <taxon>Bacillati</taxon>
        <taxon>Bacillota</taxon>
        <taxon>Bacilli</taxon>
        <taxon>Bacillales</taxon>
        <taxon>Bacillaceae</taxon>
        <taxon>Virgibacillus</taxon>
    </lineage>
</organism>
<reference evidence="14 15" key="1">
    <citation type="submission" date="2017-05" db="EMBL/GenBank/DDBJ databases">
        <title>Virgibacillus sp. AK90 isolated from a saltern of Kakinada, India.</title>
        <authorList>
            <person name="Gupta V."/>
            <person name="Sidhu C."/>
            <person name="Korpole S."/>
            <person name="Pinnaka A.K."/>
        </authorList>
    </citation>
    <scope>NUCLEOTIDE SEQUENCE [LARGE SCALE GENOMIC DNA]</scope>
    <source>
        <strain evidence="14 15">AK90</strain>
    </source>
</reference>
<proteinExistence type="inferred from homology"/>
<keyword evidence="3 12" id="KW-0949">S-adenosyl-L-methionine</keyword>
<evidence type="ECO:0000259" key="13">
    <source>
        <dbReference type="PROSITE" id="PS51918"/>
    </source>
</evidence>
<dbReference type="InterPro" id="IPR006638">
    <property type="entry name" value="Elp3/MiaA/NifB-like_rSAM"/>
</dbReference>
<feature type="binding site" evidence="12">
    <location>
        <position position="41"/>
    </location>
    <ligand>
        <name>S-adenosyl-L-methionine</name>
        <dbReference type="ChEBI" id="CHEBI:59789"/>
    </ligand>
</feature>
<dbReference type="Pfam" id="PF04055">
    <property type="entry name" value="Radical_SAM"/>
    <property type="match status" value="1"/>
</dbReference>
<dbReference type="InterPro" id="IPR010505">
    <property type="entry name" value="MoaA_twitch"/>
</dbReference>
<dbReference type="HAMAP" id="MF_01225_B">
    <property type="entry name" value="MoaA_B"/>
    <property type="match status" value="1"/>
</dbReference>
<evidence type="ECO:0000256" key="7">
    <source>
        <dbReference type="ARBA" id="ARBA00023014"/>
    </source>
</evidence>
<dbReference type="InterPro" id="IPR000385">
    <property type="entry name" value="MoaA_NifB_PqqE_Fe-S-bd_CS"/>
</dbReference>
<feature type="domain" description="Radical SAM core" evidence="13">
    <location>
        <begin position="19"/>
        <end position="238"/>
    </location>
</feature>
<feature type="binding site" evidence="12">
    <location>
        <position position="137"/>
    </location>
    <ligand>
        <name>S-adenosyl-L-methionine</name>
        <dbReference type="ChEBI" id="CHEBI:59789"/>
    </ligand>
</feature>
<dbReference type="PROSITE" id="PS51918">
    <property type="entry name" value="RADICAL_SAM"/>
    <property type="match status" value="1"/>
</dbReference>
<accession>A0A3E0WVU6</accession>
<comment type="similarity">
    <text evidence="12">Belongs to the radical SAM superfamily. MoaA family.</text>
</comment>
<dbReference type="AlphaFoldDB" id="A0A3E0WVU6"/>
<dbReference type="EMBL" id="NFZX01000007">
    <property type="protein sequence ID" value="RFA36291.1"/>
    <property type="molecule type" value="Genomic_DNA"/>
</dbReference>
<dbReference type="Gene3D" id="3.20.20.70">
    <property type="entry name" value="Aldolase class I"/>
    <property type="match status" value="1"/>
</dbReference>
<dbReference type="Pfam" id="PF06463">
    <property type="entry name" value="Mob_synth_C"/>
    <property type="match status" value="1"/>
</dbReference>
<sequence>MDVRRKGKGEGYLSEMKDKFGRPLHDLRISVTDRCNFRCRYCMPKEMFGNDFSFMKREQLLSFEEIERVAKIFVSLGIRKIRLTGGEPLLRKDLPVLIDKLMSIHGLEDVALTTNASLLERMAPRLKEAGLHRVNVSLDAINDDVFMTINDAAYKTEMILRGIDKAKEVGLGVKVNMVVKKGMNDHQVIPMATYFKKRGITLRFIEFMDVGTANGWNFRQVMTKKELYDELFKHFALEAVNPAYVGEVAKRYRYVGTNTEVGFITSVSESFCSTCTRARVAADGKLYTCLFASNGLDLKSILRSNSGDEAVRAAIVSTWQNRMDRYSDERTEESAKNKTKIEMSYIGG</sequence>
<dbReference type="GO" id="GO:0046872">
    <property type="term" value="F:metal ion binding"/>
    <property type="evidence" value="ECO:0007669"/>
    <property type="project" value="UniProtKB-KW"/>
</dbReference>
<keyword evidence="8 12" id="KW-0342">GTP-binding</keyword>
<feature type="binding site" evidence="12">
    <location>
        <position position="113"/>
    </location>
    <ligand>
        <name>GTP</name>
        <dbReference type="ChEBI" id="CHEBI:37565"/>
    </ligand>
</feature>
<dbReference type="CDD" id="cd21117">
    <property type="entry name" value="Twitch_MoaA"/>
    <property type="match status" value="1"/>
</dbReference>
<name>A0A3E0WVU6_9BACI</name>
<dbReference type="GO" id="GO:0061798">
    <property type="term" value="F:GTP 3',8'-cyclase activity"/>
    <property type="evidence" value="ECO:0007669"/>
    <property type="project" value="UniProtKB-UniRule"/>
</dbReference>
<dbReference type="InterPro" id="IPR013483">
    <property type="entry name" value="MoaA"/>
</dbReference>
<dbReference type="PROSITE" id="PS01305">
    <property type="entry name" value="MOAA_NIFB_PQQE"/>
    <property type="match status" value="1"/>
</dbReference>
<comment type="subunit">
    <text evidence="12">Monomer and homodimer.</text>
</comment>
<dbReference type="SFLD" id="SFLDS00029">
    <property type="entry name" value="Radical_SAM"/>
    <property type="match status" value="1"/>
</dbReference>
<dbReference type="SFLD" id="SFLDG01067">
    <property type="entry name" value="SPASM/twitch_domain_containing"/>
    <property type="match status" value="1"/>
</dbReference>
<dbReference type="InterPro" id="IPR050105">
    <property type="entry name" value="MoCo_biosynth_MoaA/MoaC"/>
</dbReference>
<comment type="function">
    <text evidence="12">Catalyzes the cyclization of GTP to (8S)-3',8-cyclo-7,8-dihydroguanosine 5'-triphosphate.</text>
</comment>
<keyword evidence="10 12" id="KW-0456">Lyase</keyword>
<dbReference type="PANTHER" id="PTHR22960:SF0">
    <property type="entry name" value="MOLYBDENUM COFACTOR BIOSYNTHESIS PROTEIN 1"/>
    <property type="match status" value="1"/>
</dbReference>
<dbReference type="InterPro" id="IPR058240">
    <property type="entry name" value="rSAM_sf"/>
</dbReference>
<evidence type="ECO:0000256" key="4">
    <source>
        <dbReference type="ARBA" id="ARBA00022723"/>
    </source>
</evidence>